<dbReference type="RefSeq" id="WP_120545405.1">
    <property type="nucleotide sequence ID" value="NZ_RAVZ01000451.1"/>
</dbReference>
<dbReference type="OrthoDB" id="5519651at2"/>
<dbReference type="AlphaFoldDB" id="A0A3A8HQ96"/>
<organism evidence="2 3">
    <name type="scientific">Corallococcus terminator</name>
    <dbReference type="NCBI Taxonomy" id="2316733"/>
    <lineage>
        <taxon>Bacteria</taxon>
        <taxon>Pseudomonadati</taxon>
        <taxon>Myxococcota</taxon>
        <taxon>Myxococcia</taxon>
        <taxon>Myxococcales</taxon>
        <taxon>Cystobacterineae</taxon>
        <taxon>Myxococcaceae</taxon>
        <taxon>Corallococcus</taxon>
    </lineage>
</organism>
<name>A0A3A8HQ96_9BACT</name>
<feature type="region of interest" description="Disordered" evidence="1">
    <location>
        <begin position="60"/>
        <end position="108"/>
    </location>
</feature>
<keyword evidence="3" id="KW-1185">Reference proteome</keyword>
<gene>
    <name evidence="2" type="ORF">D7V88_37770</name>
</gene>
<dbReference type="EMBL" id="RAVZ01000451">
    <property type="protein sequence ID" value="RKG72686.1"/>
    <property type="molecule type" value="Genomic_DNA"/>
</dbReference>
<sequence length="108" mass="11977">MSMLALVIERIGQLRRVVRNEEDPAHLWAPHNAVEDPATSGESAEDIVLFFWNSLPVPVVTWNPHPQEEAPREPKGRKNRGQQPKEATSESLSASGEKEPGPSTSESR</sequence>
<evidence type="ECO:0000256" key="1">
    <source>
        <dbReference type="SAM" id="MobiDB-lite"/>
    </source>
</evidence>
<comment type="caution">
    <text evidence="2">The sequence shown here is derived from an EMBL/GenBank/DDBJ whole genome shotgun (WGS) entry which is preliminary data.</text>
</comment>
<accession>A0A3A8HQ96</accession>
<dbReference type="Proteomes" id="UP000268094">
    <property type="component" value="Unassembled WGS sequence"/>
</dbReference>
<evidence type="ECO:0000313" key="2">
    <source>
        <dbReference type="EMBL" id="RKG72686.1"/>
    </source>
</evidence>
<feature type="compositionally biased region" description="Polar residues" evidence="1">
    <location>
        <begin position="81"/>
        <end position="94"/>
    </location>
</feature>
<reference evidence="3" key="1">
    <citation type="submission" date="2018-09" db="EMBL/GenBank/DDBJ databases">
        <authorList>
            <person name="Livingstone P.G."/>
            <person name="Whitworth D.E."/>
        </authorList>
    </citation>
    <scope>NUCLEOTIDE SEQUENCE [LARGE SCALE GENOMIC DNA]</scope>
    <source>
        <strain evidence="3">CA054A</strain>
    </source>
</reference>
<evidence type="ECO:0000313" key="3">
    <source>
        <dbReference type="Proteomes" id="UP000268094"/>
    </source>
</evidence>
<protein>
    <submittedName>
        <fullName evidence="2">Uncharacterized protein</fullName>
    </submittedName>
</protein>
<proteinExistence type="predicted"/>
<feature type="compositionally biased region" description="Basic and acidic residues" evidence="1">
    <location>
        <begin position="66"/>
        <end position="76"/>
    </location>
</feature>